<evidence type="ECO:0000256" key="9">
    <source>
        <dbReference type="RuleBase" id="RU367120"/>
    </source>
</evidence>
<dbReference type="Proteomes" id="UP000008064">
    <property type="component" value="Unassembled WGS sequence"/>
</dbReference>
<dbReference type="PANTHER" id="PTHR11129:SF2">
    <property type="entry name" value="GERANYLGERANYL TRANSFERASE TYPE-2 SUBUNIT ALPHA"/>
    <property type="match status" value="1"/>
</dbReference>
<proteinExistence type="inferred from homology"/>
<evidence type="ECO:0000256" key="5">
    <source>
        <dbReference type="ARBA" id="ARBA00022679"/>
    </source>
</evidence>
<dbReference type="GO" id="GO:0004663">
    <property type="term" value="F:Rab geranylgeranyltransferase activity"/>
    <property type="evidence" value="ECO:0007669"/>
    <property type="project" value="UniProtKB-UniRule"/>
</dbReference>
<keyword evidence="6" id="KW-0677">Repeat</keyword>
<dbReference type="HOGENOM" id="CLU_031996_1_0_1"/>
<evidence type="ECO:0000256" key="2">
    <source>
        <dbReference type="ARBA" id="ARBA00012656"/>
    </source>
</evidence>
<dbReference type="EMBL" id="GL945438">
    <property type="protein sequence ID" value="EGO21614.1"/>
    <property type="molecule type" value="Genomic_DNA"/>
</dbReference>
<evidence type="ECO:0000313" key="10">
    <source>
        <dbReference type="EMBL" id="EGO21614.1"/>
    </source>
</evidence>
<dbReference type="AlphaFoldDB" id="F8P4S7"/>
<dbReference type="EC" id="2.5.1.60" evidence="2 9"/>
<dbReference type="FunFam" id="1.25.40.120:FF:000035">
    <property type="entry name" value="Geranylgeranyl transferase type-2 subunit alpha"/>
    <property type="match status" value="1"/>
</dbReference>
<gene>
    <name evidence="10" type="ORF">SERLADRAFT_474204</name>
</gene>
<evidence type="ECO:0000256" key="8">
    <source>
        <dbReference type="ARBA" id="ARBA00047658"/>
    </source>
</evidence>
<dbReference type="KEGG" id="sla:SERLADRAFT_474204"/>
<evidence type="ECO:0000256" key="6">
    <source>
        <dbReference type="ARBA" id="ARBA00022737"/>
    </source>
</evidence>
<evidence type="ECO:0000256" key="1">
    <source>
        <dbReference type="ARBA" id="ARBA00006734"/>
    </source>
</evidence>
<dbReference type="SUPFAM" id="SSF48439">
    <property type="entry name" value="Protein prenylyltransferase"/>
    <property type="match status" value="1"/>
</dbReference>
<evidence type="ECO:0000256" key="3">
    <source>
        <dbReference type="ARBA" id="ARBA00014772"/>
    </source>
</evidence>
<dbReference type="GO" id="GO:0005968">
    <property type="term" value="C:Rab-protein geranylgeranyltransferase complex"/>
    <property type="evidence" value="ECO:0007669"/>
    <property type="project" value="TreeGrafter"/>
</dbReference>
<protein>
    <recommendedName>
        <fullName evidence="3 9">Geranylgeranyl transferase type-2 subunit alpha</fullName>
        <ecNumber evidence="2 9">2.5.1.60</ecNumber>
    </recommendedName>
    <alternativeName>
        <fullName evidence="7 9">Geranylgeranyl transferase type II subunit alpha</fullName>
    </alternativeName>
</protein>
<comment type="catalytic activity">
    <reaction evidence="8 9">
        <text>geranylgeranyl diphosphate + L-cysteinyl-[protein] = S-geranylgeranyl-L-cysteinyl-[protein] + diphosphate</text>
        <dbReference type="Rhea" id="RHEA:21240"/>
        <dbReference type="Rhea" id="RHEA-COMP:10131"/>
        <dbReference type="Rhea" id="RHEA-COMP:11537"/>
        <dbReference type="ChEBI" id="CHEBI:29950"/>
        <dbReference type="ChEBI" id="CHEBI:33019"/>
        <dbReference type="ChEBI" id="CHEBI:57533"/>
        <dbReference type="ChEBI" id="CHEBI:86021"/>
        <dbReference type="EC" id="2.5.1.60"/>
    </reaction>
</comment>
<sequence>MHSGKRVRQTPAAIEARKQREKSKIQDYLALTREVTSRKKSRDFSTEALDLTQTLLQLNPEFYTIWNYRRNILLHGLFPNSSPEGINDLLSSELSMTTAALKANPKVYGIWNYRRWCLENVPDGPETEDGLSHSWKKAKWDRELYVVERMLDADGRNFHAWNYRRYVLAMMPTRRPEASELAYTTRKIEANFSNFSAWHQRSKILSSLWNDVGTSAISSREDEFEFVRNALYTDPDDQSAWIYHRWLVGSGQERQTLEREIGSIEELLKEQPDSKWCLESLVHYQRLLLRNNRDENSKETAQKCLGFLLMLQEIDPARRSRYKEIGGGNSRTKHSMISYHSYLLFFR</sequence>
<dbReference type="InterPro" id="IPR002088">
    <property type="entry name" value="Prenyl_trans_a"/>
</dbReference>
<evidence type="ECO:0000256" key="7">
    <source>
        <dbReference type="ARBA" id="ARBA00031267"/>
    </source>
</evidence>
<dbReference type="Gene3D" id="1.25.40.120">
    <property type="entry name" value="Protein prenylyltransferase"/>
    <property type="match status" value="1"/>
</dbReference>
<dbReference type="OrthoDB" id="1658at2759"/>
<dbReference type="Pfam" id="PF01239">
    <property type="entry name" value="PPTA"/>
    <property type="match status" value="5"/>
</dbReference>
<comment type="similarity">
    <text evidence="1 9">Belongs to the protein prenyltransferase subunit alpha family.</text>
</comment>
<reference evidence="10" key="1">
    <citation type="submission" date="2011-04" db="EMBL/GenBank/DDBJ databases">
        <title>Evolution of plant cell wall degrading machinery underlies the functional diversity of forest fungi.</title>
        <authorList>
            <consortium name="US DOE Joint Genome Institute (JGI-PGF)"/>
            <person name="Eastwood D.C."/>
            <person name="Floudas D."/>
            <person name="Binder M."/>
            <person name="Majcherczyk A."/>
            <person name="Schneider P."/>
            <person name="Aerts A."/>
            <person name="Asiegbu F.O."/>
            <person name="Baker S.E."/>
            <person name="Barry K."/>
            <person name="Bendiksby M."/>
            <person name="Blumentritt M."/>
            <person name="Coutinho P.M."/>
            <person name="Cullen D."/>
            <person name="Cullen D."/>
            <person name="Gathman A."/>
            <person name="Goodell B."/>
            <person name="Henrissat B."/>
            <person name="Ihrmark K."/>
            <person name="Kauserud H."/>
            <person name="Kohler A."/>
            <person name="LaButti K."/>
            <person name="Lapidus A."/>
            <person name="Lavin J.L."/>
            <person name="Lee Y.-H."/>
            <person name="Lindquist E."/>
            <person name="Lilly W."/>
            <person name="Lucas S."/>
            <person name="Morin E."/>
            <person name="Murat C."/>
            <person name="Oguiza J.A."/>
            <person name="Park J."/>
            <person name="Pisabarro A.G."/>
            <person name="Riley R."/>
            <person name="Rosling A."/>
            <person name="Salamov A."/>
            <person name="Schmidt O."/>
            <person name="Schmutz J."/>
            <person name="Skrede I."/>
            <person name="Stenlid J."/>
            <person name="Wiebenga A."/>
            <person name="Xie X."/>
            <person name="Kues U."/>
            <person name="Hibbett D.S."/>
            <person name="Hoffmeister D."/>
            <person name="Hogberg N."/>
            <person name="Martin F."/>
            <person name="Grigoriev I.V."/>
            <person name="Watkinson S.C."/>
        </authorList>
    </citation>
    <scope>NUCLEOTIDE SEQUENCE</scope>
    <source>
        <strain evidence="10">S7.9</strain>
    </source>
</reference>
<evidence type="ECO:0000256" key="4">
    <source>
        <dbReference type="ARBA" id="ARBA00022602"/>
    </source>
</evidence>
<dbReference type="GO" id="GO:0097354">
    <property type="term" value="P:prenylation"/>
    <property type="evidence" value="ECO:0007669"/>
    <property type="project" value="UniProtKB-UniRule"/>
</dbReference>
<organism>
    <name type="scientific">Serpula lacrymans var. lacrymans (strain S7.9)</name>
    <name type="common">Dry rot fungus</name>
    <dbReference type="NCBI Taxonomy" id="578457"/>
    <lineage>
        <taxon>Eukaryota</taxon>
        <taxon>Fungi</taxon>
        <taxon>Dikarya</taxon>
        <taxon>Basidiomycota</taxon>
        <taxon>Agaricomycotina</taxon>
        <taxon>Agaricomycetes</taxon>
        <taxon>Agaricomycetidae</taxon>
        <taxon>Boletales</taxon>
        <taxon>Coniophorineae</taxon>
        <taxon>Serpulaceae</taxon>
        <taxon>Serpula</taxon>
    </lineage>
</organism>
<keyword evidence="5 9" id="KW-0808">Transferase</keyword>
<dbReference type="RefSeq" id="XP_007321400.1">
    <property type="nucleotide sequence ID" value="XM_007321338.1"/>
</dbReference>
<dbReference type="PANTHER" id="PTHR11129">
    <property type="entry name" value="PROTEIN FARNESYLTRANSFERASE ALPHA SUBUNIT/RAB GERANYLGERANYL TRANSFERASE ALPHA SUBUNIT"/>
    <property type="match status" value="1"/>
</dbReference>
<dbReference type="GeneID" id="18820445"/>
<keyword evidence="4 9" id="KW-0637">Prenyltransferase</keyword>
<name>F8P4S7_SERL9</name>
<dbReference type="PROSITE" id="PS51147">
    <property type="entry name" value="PFTA"/>
    <property type="match status" value="5"/>
</dbReference>
<comment type="function">
    <text evidence="9">Catalyzes the transfer of a geranyl-geranyl moiety from geranyl-geranyl pyrophosphate to cysteines occuring in specific C-terminal amino acid sequences.</text>
</comment>
<accession>F8P4S7</accession>